<dbReference type="AlphaFoldDB" id="A0AAU7VTX6"/>
<evidence type="ECO:0000313" key="10">
    <source>
        <dbReference type="EMBL" id="XBX77917.1"/>
    </source>
</evidence>
<dbReference type="PANTHER" id="PTHR43289:SF6">
    <property type="entry name" value="SERINE_THREONINE-PROTEIN KINASE NEKL-3"/>
    <property type="match status" value="1"/>
</dbReference>
<keyword evidence="2" id="KW-0723">Serine/threonine-protein kinase</keyword>
<dbReference type="EC" id="2.7.11.1" evidence="1"/>
<dbReference type="PANTHER" id="PTHR43289">
    <property type="entry name" value="MITOGEN-ACTIVATED PROTEIN KINASE KINASE KINASE 20-RELATED"/>
    <property type="match status" value="1"/>
</dbReference>
<gene>
    <name evidence="10" type="ORF">ABS642_18685</name>
</gene>
<evidence type="ECO:0000256" key="5">
    <source>
        <dbReference type="ARBA" id="ARBA00022777"/>
    </source>
</evidence>
<evidence type="ECO:0000259" key="9">
    <source>
        <dbReference type="PROSITE" id="PS50011"/>
    </source>
</evidence>
<keyword evidence="8" id="KW-0812">Transmembrane</keyword>
<dbReference type="PROSITE" id="PS50011">
    <property type="entry name" value="PROTEIN_KINASE_DOM"/>
    <property type="match status" value="1"/>
</dbReference>
<evidence type="ECO:0000256" key="2">
    <source>
        <dbReference type="ARBA" id="ARBA00022527"/>
    </source>
</evidence>
<keyword evidence="8" id="KW-1133">Transmembrane helix</keyword>
<keyword evidence="8" id="KW-0472">Membrane</keyword>
<name>A0AAU7VTX6_9MICO</name>
<reference evidence="10" key="1">
    <citation type="submission" date="2024-06" db="EMBL/GenBank/DDBJ databases">
        <title>Draft genome sequence of Microbacterium sp. strain A8/3-1, isolated from Oxytropis tragacanthoides Fisch. ex DC. Root nodules in the Altai region of Russia.</title>
        <authorList>
            <person name="Sazanova A."/>
            <person name="Guro P."/>
            <person name="Kuznetsova I."/>
            <person name="Belimov A."/>
            <person name="Safronova V."/>
        </authorList>
    </citation>
    <scope>NUCLEOTIDE SEQUENCE</scope>
    <source>
        <strain evidence="10">A8/3-1</strain>
    </source>
</reference>
<protein>
    <recommendedName>
        <fullName evidence="1">non-specific serine/threonine protein kinase</fullName>
        <ecNumber evidence="1">2.7.11.1</ecNumber>
    </recommendedName>
</protein>
<feature type="binding site" evidence="7">
    <location>
        <position position="47"/>
    </location>
    <ligand>
        <name>ATP</name>
        <dbReference type="ChEBI" id="CHEBI:30616"/>
    </ligand>
</feature>
<evidence type="ECO:0000256" key="1">
    <source>
        <dbReference type="ARBA" id="ARBA00012513"/>
    </source>
</evidence>
<evidence type="ECO:0000256" key="4">
    <source>
        <dbReference type="ARBA" id="ARBA00022741"/>
    </source>
</evidence>
<dbReference type="EMBL" id="CP158357">
    <property type="protein sequence ID" value="XBX77917.1"/>
    <property type="molecule type" value="Genomic_DNA"/>
</dbReference>
<dbReference type="SMART" id="SM00220">
    <property type="entry name" value="S_TKc"/>
    <property type="match status" value="1"/>
</dbReference>
<keyword evidence="6 7" id="KW-0067">ATP-binding</keyword>
<sequence length="378" mass="39789">MASPRPGDLTGHLLGDRYELATRLGEGGMGVVYRGRDTMLRRDVAVKVFRDGTTEIARTASESQLLAALNHPSLVTLYDAHLGAEEPRYLVMEYVEGPTLDERLRRGSLPEPAVSRLAEDLADALDAVHRAGIVHRDVKPANVLLRSPGISGEEFSAKLADFGIAYLVDATRLTTPGTIIGSAAYLSPEQVTGADPRASTDVYSLGLVLLEALTGRRAFAQNDLREAVLARLSQDPVIPSEVGHEWGALLAAMTARDPADRPTAREVVAGARNLRAGRAAAVVSTATVALPSESGATRTAVLPAETAVLPPDTAVDGTPRRWRRWLAVSALAAVVVVGVITGISIAGAGDEPASPPALPALEEPLAAHLQKLMDAVSP</sequence>
<dbReference type="GO" id="GO:0005524">
    <property type="term" value="F:ATP binding"/>
    <property type="evidence" value="ECO:0007669"/>
    <property type="project" value="UniProtKB-UniRule"/>
</dbReference>
<evidence type="ECO:0000256" key="3">
    <source>
        <dbReference type="ARBA" id="ARBA00022679"/>
    </source>
</evidence>
<dbReference type="PROSITE" id="PS00107">
    <property type="entry name" value="PROTEIN_KINASE_ATP"/>
    <property type="match status" value="1"/>
</dbReference>
<dbReference type="RefSeq" id="WP_350351320.1">
    <property type="nucleotide sequence ID" value="NZ_CP158357.1"/>
</dbReference>
<dbReference type="InterPro" id="IPR011009">
    <property type="entry name" value="Kinase-like_dom_sf"/>
</dbReference>
<keyword evidence="3 10" id="KW-0808">Transferase</keyword>
<dbReference type="InterPro" id="IPR008271">
    <property type="entry name" value="Ser/Thr_kinase_AS"/>
</dbReference>
<dbReference type="InterPro" id="IPR017441">
    <property type="entry name" value="Protein_kinase_ATP_BS"/>
</dbReference>
<dbReference type="CDD" id="cd14014">
    <property type="entry name" value="STKc_PknB_like"/>
    <property type="match status" value="1"/>
</dbReference>
<dbReference type="InterPro" id="IPR000719">
    <property type="entry name" value="Prot_kinase_dom"/>
</dbReference>
<dbReference type="GO" id="GO:0004674">
    <property type="term" value="F:protein serine/threonine kinase activity"/>
    <property type="evidence" value="ECO:0007669"/>
    <property type="project" value="UniProtKB-KW"/>
</dbReference>
<evidence type="ECO:0000256" key="6">
    <source>
        <dbReference type="ARBA" id="ARBA00022840"/>
    </source>
</evidence>
<dbReference type="SUPFAM" id="SSF56112">
    <property type="entry name" value="Protein kinase-like (PK-like)"/>
    <property type="match status" value="1"/>
</dbReference>
<evidence type="ECO:0000256" key="8">
    <source>
        <dbReference type="SAM" id="Phobius"/>
    </source>
</evidence>
<evidence type="ECO:0000256" key="7">
    <source>
        <dbReference type="PROSITE-ProRule" id="PRU10141"/>
    </source>
</evidence>
<organism evidence="10">
    <name type="scientific">Microbacterium sp. A8/3-1</name>
    <dbReference type="NCBI Taxonomy" id="3160749"/>
    <lineage>
        <taxon>Bacteria</taxon>
        <taxon>Bacillati</taxon>
        <taxon>Actinomycetota</taxon>
        <taxon>Actinomycetes</taxon>
        <taxon>Micrococcales</taxon>
        <taxon>Microbacteriaceae</taxon>
        <taxon>Microbacterium</taxon>
    </lineage>
</organism>
<dbReference type="Gene3D" id="3.30.200.20">
    <property type="entry name" value="Phosphorylase Kinase, domain 1"/>
    <property type="match status" value="1"/>
</dbReference>
<dbReference type="Gene3D" id="1.10.510.10">
    <property type="entry name" value="Transferase(Phosphotransferase) domain 1"/>
    <property type="match status" value="1"/>
</dbReference>
<keyword evidence="5 10" id="KW-0418">Kinase</keyword>
<keyword evidence="4 7" id="KW-0547">Nucleotide-binding</keyword>
<feature type="transmembrane region" description="Helical" evidence="8">
    <location>
        <begin position="325"/>
        <end position="348"/>
    </location>
</feature>
<dbReference type="Pfam" id="PF00069">
    <property type="entry name" value="Pkinase"/>
    <property type="match status" value="1"/>
</dbReference>
<proteinExistence type="predicted"/>
<feature type="domain" description="Protein kinase" evidence="9">
    <location>
        <begin position="18"/>
        <end position="274"/>
    </location>
</feature>
<dbReference type="PROSITE" id="PS00108">
    <property type="entry name" value="PROTEIN_KINASE_ST"/>
    <property type="match status" value="1"/>
</dbReference>
<accession>A0AAU7VTX6</accession>